<name>A0A165GL77_XYLHT</name>
<dbReference type="OrthoDB" id="63112at2759"/>
<dbReference type="EMBL" id="KV407459">
    <property type="protein sequence ID" value="KZF22326.1"/>
    <property type="molecule type" value="Genomic_DNA"/>
</dbReference>
<accession>A0A165GL77</accession>
<dbReference type="GeneID" id="28894417"/>
<dbReference type="GO" id="GO:0030681">
    <property type="term" value="C:multimeric ribonuclease P complex"/>
    <property type="evidence" value="ECO:0007669"/>
    <property type="project" value="TreeGrafter"/>
</dbReference>
<dbReference type="OMA" id="DVDPYLC"/>
<reference evidence="1 2" key="1">
    <citation type="journal article" date="2016" name="Fungal Biol.">
        <title>The genome of Xylona heveae provides a window into fungal endophytism.</title>
        <authorList>
            <person name="Gazis R."/>
            <person name="Kuo A."/>
            <person name="Riley R."/>
            <person name="LaButti K."/>
            <person name="Lipzen A."/>
            <person name="Lin J."/>
            <person name="Amirebrahimi M."/>
            <person name="Hesse C.N."/>
            <person name="Spatafora J.W."/>
            <person name="Henrissat B."/>
            <person name="Hainaut M."/>
            <person name="Grigoriev I.V."/>
            <person name="Hibbett D.S."/>
        </authorList>
    </citation>
    <scope>NUCLEOTIDE SEQUENCE [LARGE SCALE GENOMIC DNA]</scope>
    <source>
        <strain evidence="1 2">TC161</strain>
    </source>
</reference>
<dbReference type="AlphaFoldDB" id="A0A165GL77"/>
<gene>
    <name evidence="1" type="ORF">L228DRAFT_150571</name>
</gene>
<dbReference type="GO" id="GO:0000172">
    <property type="term" value="C:ribonuclease MRP complex"/>
    <property type="evidence" value="ECO:0007669"/>
    <property type="project" value="TreeGrafter"/>
</dbReference>
<evidence type="ECO:0000313" key="1">
    <source>
        <dbReference type="EMBL" id="KZF22326.1"/>
    </source>
</evidence>
<dbReference type="PANTHER" id="PTHR15396">
    <property type="entry name" value="RIBONUCLEASE P PROTEIN SUBUNIT P40"/>
    <property type="match status" value="1"/>
</dbReference>
<evidence type="ECO:0000313" key="2">
    <source>
        <dbReference type="Proteomes" id="UP000076632"/>
    </source>
</evidence>
<dbReference type="GO" id="GO:0001682">
    <property type="term" value="P:tRNA 5'-leader removal"/>
    <property type="evidence" value="ECO:0007669"/>
    <property type="project" value="InterPro"/>
</dbReference>
<keyword evidence="2" id="KW-1185">Reference proteome</keyword>
<dbReference type="STRING" id="1328760.A0A165GL77"/>
<dbReference type="InParanoid" id="A0A165GL77"/>
<organism evidence="1 2">
    <name type="scientific">Xylona heveae (strain CBS 132557 / TC161)</name>
    <dbReference type="NCBI Taxonomy" id="1328760"/>
    <lineage>
        <taxon>Eukaryota</taxon>
        <taxon>Fungi</taxon>
        <taxon>Dikarya</taxon>
        <taxon>Ascomycota</taxon>
        <taxon>Pezizomycotina</taxon>
        <taxon>Xylonomycetes</taxon>
        <taxon>Xylonales</taxon>
        <taxon>Xylonaceae</taxon>
        <taxon>Xylona</taxon>
    </lineage>
</organism>
<dbReference type="Proteomes" id="UP000076632">
    <property type="component" value="Unassembled WGS sequence"/>
</dbReference>
<dbReference type="RefSeq" id="XP_018187881.1">
    <property type="nucleotide sequence ID" value="XM_018329280.1"/>
</dbReference>
<dbReference type="GO" id="GO:0000171">
    <property type="term" value="F:ribonuclease MRP activity"/>
    <property type="evidence" value="ECO:0007669"/>
    <property type="project" value="TreeGrafter"/>
</dbReference>
<dbReference type="GO" id="GO:0004526">
    <property type="term" value="F:ribonuclease P activity"/>
    <property type="evidence" value="ECO:0007669"/>
    <property type="project" value="TreeGrafter"/>
</dbReference>
<proteinExistence type="predicted"/>
<dbReference type="PANTHER" id="PTHR15396:SF1">
    <property type="entry name" value="RIBONUCLEASE P PROTEIN SUBUNIT P40"/>
    <property type="match status" value="1"/>
</dbReference>
<dbReference type="InterPro" id="IPR013893">
    <property type="entry name" value="RNase_P_Rpp40"/>
</dbReference>
<dbReference type="Pfam" id="PF08584">
    <property type="entry name" value="Ribonuc_P_40"/>
    <property type="match status" value="1"/>
</dbReference>
<dbReference type="GO" id="GO:0000447">
    <property type="term" value="P:endonucleolytic cleavage in ITS1 to separate SSU-rRNA from 5.8S rRNA and LSU-rRNA from tricistronic rRNA transcript (SSU-rRNA, 5.8S rRNA, LSU-rRNA)"/>
    <property type="evidence" value="ECO:0007669"/>
    <property type="project" value="TreeGrafter"/>
</dbReference>
<sequence>MFNFKGTDVSSTKCYATHGFTFPEAQSTRRRPLSTIHRQNFTHTVDLILPERLCKGLEEHLNSKLSKVKYSRVILPLTCLLEGDFFNNYIKTGNVLMISEGRPGVDRVYSLCDGILRLELPKDIYERTGLTGKPISDGGKKHSKVRYVVEINLRLPSMVHGRKGFERLVWACNRALVEPVTWLVCDLNAPKMDTDVDVDAPIAVHHPVTTTVQAAKMSTDLVLVPPLSPPDDATSHPGYGFQDYSVEVHEWLGLVALGSSRVRPNDSIDPYLCRYEVPDLANSREEQVTRLQWRGLLPAKWIAELYSLTVKTLHDVSPDAWFALNAGAFELSAVTESAAYTIMLLPYDADAAATRIEQNKKNNSRQEREYLVWEMTGIS</sequence>
<protein>
    <submittedName>
        <fullName evidence="1">Uncharacterized protein</fullName>
    </submittedName>
</protein>